<organism evidence="3 4">
    <name type="scientific">Ruegeria pomeroyi</name>
    <dbReference type="NCBI Taxonomy" id="89184"/>
    <lineage>
        <taxon>Bacteria</taxon>
        <taxon>Pseudomonadati</taxon>
        <taxon>Pseudomonadota</taxon>
        <taxon>Alphaproteobacteria</taxon>
        <taxon>Rhodobacterales</taxon>
        <taxon>Roseobacteraceae</taxon>
        <taxon>Ruegeria</taxon>
    </lineage>
</organism>
<dbReference type="Pfam" id="PF23639">
    <property type="entry name" value="DUF7146"/>
    <property type="match status" value="1"/>
</dbReference>
<dbReference type="EMBL" id="JABXIY010000051">
    <property type="protein sequence ID" value="NVK99016.1"/>
    <property type="molecule type" value="Genomic_DNA"/>
</dbReference>
<gene>
    <name evidence="3" type="ORF">HW564_18985</name>
</gene>
<feature type="region of interest" description="Disordered" evidence="1">
    <location>
        <begin position="1"/>
        <end position="26"/>
    </location>
</feature>
<dbReference type="Proteomes" id="UP000565723">
    <property type="component" value="Unassembled WGS sequence"/>
</dbReference>
<evidence type="ECO:0000256" key="1">
    <source>
        <dbReference type="SAM" id="MobiDB-lite"/>
    </source>
</evidence>
<sequence length="77" mass="8760">MEARRFLSLPQTDNHRATKLPASPGSPEVARRLWAMGQPMSGTSAERYLAERGLTEMGHLQSLRFHPNCFYCARITR</sequence>
<dbReference type="AlphaFoldDB" id="A0A850LLZ9"/>
<evidence type="ECO:0000313" key="4">
    <source>
        <dbReference type="Proteomes" id="UP000565723"/>
    </source>
</evidence>
<comment type="caution">
    <text evidence="3">The sequence shown here is derived from an EMBL/GenBank/DDBJ whole genome shotgun (WGS) entry which is preliminary data.</text>
</comment>
<accession>A0A850LLZ9</accession>
<protein>
    <recommendedName>
        <fullName evidence="2">DUF7146 domain-containing protein</fullName>
    </recommendedName>
</protein>
<reference evidence="3 4" key="1">
    <citation type="journal article" date="2020" name="Proc. Natl. Acad. Sci. U.S.A.">
        <title>Ecological drivers of bacterial community assembly in synthetic phycospheres.</title>
        <authorList>
            <person name="Fu H."/>
            <person name="Uchimiya M."/>
            <person name="Gore J."/>
            <person name="Moran M.A."/>
        </authorList>
    </citation>
    <scope>NUCLEOTIDE SEQUENCE [LARGE SCALE GENOMIC DNA]</scope>
    <source>
        <strain evidence="3">HF-Din03</strain>
    </source>
</reference>
<feature type="domain" description="DUF7146" evidence="2">
    <location>
        <begin position="26"/>
        <end position="71"/>
    </location>
</feature>
<name>A0A850LLZ9_9RHOB</name>
<dbReference type="RefSeq" id="WP_144083999.1">
    <property type="nucleotide sequence ID" value="NZ_CP076685.1"/>
</dbReference>
<evidence type="ECO:0000313" key="3">
    <source>
        <dbReference type="EMBL" id="NVK99016.1"/>
    </source>
</evidence>
<dbReference type="InterPro" id="IPR055570">
    <property type="entry name" value="DUF7146"/>
</dbReference>
<evidence type="ECO:0000259" key="2">
    <source>
        <dbReference type="Pfam" id="PF23639"/>
    </source>
</evidence>
<proteinExistence type="predicted"/>